<organism evidence="2 3">
    <name type="scientific">Mariniflexile fucanivorans</name>
    <dbReference type="NCBI Taxonomy" id="264023"/>
    <lineage>
        <taxon>Bacteria</taxon>
        <taxon>Pseudomonadati</taxon>
        <taxon>Bacteroidota</taxon>
        <taxon>Flavobacteriia</taxon>
        <taxon>Flavobacteriales</taxon>
        <taxon>Flavobacteriaceae</taxon>
        <taxon>Mariniflexile</taxon>
    </lineage>
</organism>
<dbReference type="AlphaFoldDB" id="A0A4R1RN96"/>
<reference evidence="2 3" key="1">
    <citation type="submission" date="2019-03" db="EMBL/GenBank/DDBJ databases">
        <title>Genomic Encyclopedia of Type Strains, Phase IV (KMG-IV): sequencing the most valuable type-strain genomes for metagenomic binning, comparative biology and taxonomic classification.</title>
        <authorList>
            <person name="Goeker M."/>
        </authorList>
    </citation>
    <scope>NUCLEOTIDE SEQUENCE [LARGE SCALE GENOMIC DNA]</scope>
    <source>
        <strain evidence="2 3">DSM 18792</strain>
    </source>
</reference>
<keyword evidence="1" id="KW-0175">Coiled coil</keyword>
<comment type="caution">
    <text evidence="2">The sequence shown here is derived from an EMBL/GenBank/DDBJ whole genome shotgun (WGS) entry which is preliminary data.</text>
</comment>
<sequence>MKLKYVFILILSLYLLSLVITYSYTKNQLNIQETQIETLEQDLKTNNNKLDSIKLLINDYEKLDSLLAIAINKEDKLVSEEIKIKDHLLSNKYLRLKKHEKKDENTNTSPISHKTTINNIKNDSLIKKNSEEKNVSTKKETTNLNNKKIKKVYPYNGKNRLVSKSDSFIKVEYNPNNDKLINSMTDTPSRVKINDKYAKLISSTEYYTEENVAYYVLMIGPIGKILKPGTNKITVIDNISREHINYFQVTN</sequence>
<gene>
    <name evidence="2" type="ORF">EV196_102244</name>
</gene>
<proteinExistence type="predicted"/>
<name>A0A4R1RN96_9FLAO</name>
<evidence type="ECO:0000256" key="1">
    <source>
        <dbReference type="SAM" id="Coils"/>
    </source>
</evidence>
<evidence type="ECO:0000313" key="2">
    <source>
        <dbReference type="EMBL" id="TCL67684.1"/>
    </source>
</evidence>
<evidence type="ECO:0000313" key="3">
    <source>
        <dbReference type="Proteomes" id="UP000295455"/>
    </source>
</evidence>
<protein>
    <submittedName>
        <fullName evidence="2">Uncharacterized protein</fullName>
    </submittedName>
</protein>
<accession>A0A4R1RN96</accession>
<dbReference type="EMBL" id="SLUP01000002">
    <property type="protein sequence ID" value="TCL67684.1"/>
    <property type="molecule type" value="Genomic_DNA"/>
</dbReference>
<dbReference type="RefSeq" id="WP_132215467.1">
    <property type="nucleotide sequence ID" value="NZ_OX156936.1"/>
</dbReference>
<feature type="coiled-coil region" evidence="1">
    <location>
        <begin position="29"/>
        <end position="56"/>
    </location>
</feature>
<keyword evidence="3" id="KW-1185">Reference proteome</keyword>
<dbReference type="Proteomes" id="UP000295455">
    <property type="component" value="Unassembled WGS sequence"/>
</dbReference>